<feature type="domain" description="Exportin-1/Importin-beta-like" evidence="4">
    <location>
        <begin position="113"/>
        <end position="273"/>
    </location>
</feature>
<dbReference type="GO" id="GO:0031267">
    <property type="term" value="F:small GTPase binding"/>
    <property type="evidence" value="ECO:0007669"/>
    <property type="project" value="InterPro"/>
</dbReference>
<feature type="domain" description="Importin N-terminal" evidence="3">
    <location>
        <begin position="38"/>
        <end position="104"/>
    </location>
</feature>
<dbReference type="Pfam" id="PF19273">
    <property type="entry name" value="Exportin-5"/>
    <property type="match status" value="1"/>
</dbReference>
<feature type="region of interest" description="Disordered" evidence="2">
    <location>
        <begin position="973"/>
        <end position="996"/>
    </location>
</feature>
<dbReference type="GO" id="GO:0042565">
    <property type="term" value="C:RNA nuclear export complex"/>
    <property type="evidence" value="ECO:0007669"/>
    <property type="project" value="TreeGrafter"/>
</dbReference>
<evidence type="ECO:0000256" key="1">
    <source>
        <dbReference type="ARBA" id="ARBA00009466"/>
    </source>
</evidence>
<dbReference type="InterPro" id="IPR011989">
    <property type="entry name" value="ARM-like"/>
</dbReference>
<name>A0A9N8PZW8_CHRIL</name>
<dbReference type="GO" id="GO:0006405">
    <property type="term" value="P:RNA export from nucleus"/>
    <property type="evidence" value="ECO:0007669"/>
    <property type="project" value="TreeGrafter"/>
</dbReference>
<dbReference type="InterPro" id="IPR045478">
    <property type="entry name" value="Exportin-5_C"/>
</dbReference>
<dbReference type="Pfam" id="PF03810">
    <property type="entry name" value="IBN_N"/>
    <property type="match status" value="1"/>
</dbReference>
<evidence type="ECO:0000313" key="7">
    <source>
        <dbReference type="Proteomes" id="UP001154114"/>
    </source>
</evidence>
<organism evidence="6 7">
    <name type="scientific">Chrysodeixis includens</name>
    <name type="common">Soybean looper</name>
    <name type="synonym">Pseudoplusia includens</name>
    <dbReference type="NCBI Taxonomy" id="689277"/>
    <lineage>
        <taxon>Eukaryota</taxon>
        <taxon>Metazoa</taxon>
        <taxon>Ecdysozoa</taxon>
        <taxon>Arthropoda</taxon>
        <taxon>Hexapoda</taxon>
        <taxon>Insecta</taxon>
        <taxon>Pterygota</taxon>
        <taxon>Neoptera</taxon>
        <taxon>Endopterygota</taxon>
        <taxon>Lepidoptera</taxon>
        <taxon>Glossata</taxon>
        <taxon>Ditrysia</taxon>
        <taxon>Noctuoidea</taxon>
        <taxon>Noctuidae</taxon>
        <taxon>Plusiinae</taxon>
        <taxon>Chrysodeixis</taxon>
    </lineage>
</organism>
<sequence length="1161" mass="128008">MNAGNEATGEVALLVDELSRAVELTLIPTVSHEERSQAYNACESFKENSPWCAQAGLLLASGNQYSPGVKHFGLQLMEHTVKYRWTQITQAEKIFIKENAMKLLYMGGWETSHLNDALARVIVEMIKREWPQQWPTLLVELSDACSRGHRHTQIVLHVFLRLAEDVAILQTLENHQRRKDINQGLTLNMSEIFAFFMRLIEQHVQEFREKTAAGDYAVAASHVQVVQVVLLTLTGYVEWVSVNHVVMNNGRLLQILCILLQDDVFQLPAAECLLQIVNRKGSTKERKPLVILFSKDAINCIHRAAVDCINKFDEVHYLFLKKFSQVLVGISQQLTSIWSYLNEPDTWLPILLETMLLLTSHPSLTLAHTVNSVWLAFLKHDQISKLPYVVAIVPRWLQASAPKVLKVTYPTSRVSSTNDAVAYACMDYDSEQEFAIFFSRCRTEILETFKYCMNATPLVTWGYVEQWTRAALDKVDTCPQQMDTQHPMFIEWEALSQVLDMVLSRLLQAEPRPRVVEGLQLLQRCVLCEPRAPLILSLLLSFISALFVFLSCAYSQLAGPGVVGAGAELLPRVLDKIFAALVYEGTPPDDRRSRSVKNVRRHAAGLLVKLGSKYPLLLLPVFGRLHDLCRAALARPDLSAVESVTLQEALLLVSNHFCCYERQSALVAQVLGDCSERWASLSPHLTSAEGLARLVGLDAPPSEDEDERGRARRTLLHALTLLLGVVKRTCVPADPDKAARGGFGSGLTAAGNPVWRNPCAAHVLPLFPPAMALARALHALHAPAASRCGMAHARALAPPASERRNLLGARDHDPPALTRPQDRMQSFLHTLHENVCHLVGAAATTLGRELYAVPGLASFLADSLFHGLEYLPDHWLRPIVRNALKPLIHHCPPAHYSDVALPLLEHFAPFMLTHLSVRWDYISSLYESGKLEEEGGSESQEVLEDILVRNLTREHLEVLKISLVDGGLSVESNVDDMDEDNTGGGNGGGGGGAARAPDHVSELGALVLAQPNAGPSALYTFSPNSNMNLNLTLPPAMSVDGKLANRIGRCFRRLAPRLLKARVSRAPVAPNNRERRSTPVVLAGKSPANLIAFPRAMKVHEDFHRVTKKKGVTGGTSRSPALSSALCCGARRRMSRKEAAERAREVSGGGGTTASSLPTAG</sequence>
<dbReference type="GO" id="GO:0003723">
    <property type="term" value="F:RNA binding"/>
    <property type="evidence" value="ECO:0007669"/>
    <property type="project" value="TreeGrafter"/>
</dbReference>
<dbReference type="EMBL" id="LR824012">
    <property type="protein sequence ID" value="CAD0198654.1"/>
    <property type="molecule type" value="Genomic_DNA"/>
</dbReference>
<dbReference type="PANTHER" id="PTHR11223:SF3">
    <property type="entry name" value="EXPORTIN-5"/>
    <property type="match status" value="1"/>
</dbReference>
<feature type="compositionally biased region" description="Gly residues" evidence="2">
    <location>
        <begin position="982"/>
        <end position="993"/>
    </location>
</feature>
<feature type="compositionally biased region" description="Basic and acidic residues" evidence="2">
    <location>
        <begin position="1136"/>
        <end position="1145"/>
    </location>
</feature>
<dbReference type="Pfam" id="PF08389">
    <property type="entry name" value="Xpo1"/>
    <property type="match status" value="1"/>
</dbReference>
<keyword evidence="7" id="KW-1185">Reference proteome</keyword>
<dbReference type="OrthoDB" id="2215036at2759"/>
<dbReference type="Gene3D" id="1.25.10.10">
    <property type="entry name" value="Leucine-rich Repeat Variant"/>
    <property type="match status" value="1"/>
</dbReference>
<dbReference type="InterPro" id="IPR016024">
    <property type="entry name" value="ARM-type_fold"/>
</dbReference>
<feature type="domain" description="Exportin-5 C-terminal" evidence="5">
    <location>
        <begin position="314"/>
        <end position="968"/>
    </location>
</feature>
<evidence type="ECO:0000313" key="6">
    <source>
        <dbReference type="EMBL" id="CAD0198654.1"/>
    </source>
</evidence>
<evidence type="ECO:0000259" key="4">
    <source>
        <dbReference type="Pfam" id="PF08389"/>
    </source>
</evidence>
<gene>
    <name evidence="6" type="ORF">CINC_LOCUS12926</name>
</gene>
<proteinExistence type="inferred from homology"/>
<accession>A0A9N8PZW8</accession>
<dbReference type="AlphaFoldDB" id="A0A9N8PZW8"/>
<dbReference type="Proteomes" id="UP001154114">
    <property type="component" value="Chromosome 9"/>
</dbReference>
<dbReference type="PANTHER" id="PTHR11223">
    <property type="entry name" value="EXPORTIN 1/5"/>
    <property type="match status" value="1"/>
</dbReference>
<reference evidence="6" key="1">
    <citation type="submission" date="2021-12" db="EMBL/GenBank/DDBJ databases">
        <authorList>
            <person name="King R."/>
        </authorList>
    </citation>
    <scope>NUCLEOTIDE SEQUENCE</scope>
</reference>
<dbReference type="InterPro" id="IPR001494">
    <property type="entry name" value="Importin-beta_N"/>
</dbReference>
<comment type="similarity">
    <text evidence="1">Belongs to the exportin family.</text>
</comment>
<dbReference type="SUPFAM" id="SSF48371">
    <property type="entry name" value="ARM repeat"/>
    <property type="match status" value="1"/>
</dbReference>
<evidence type="ECO:0000259" key="3">
    <source>
        <dbReference type="Pfam" id="PF03810"/>
    </source>
</evidence>
<dbReference type="InterPro" id="IPR045065">
    <property type="entry name" value="XPO1/5"/>
</dbReference>
<feature type="region of interest" description="Disordered" evidence="2">
    <location>
        <begin position="1108"/>
        <end position="1161"/>
    </location>
</feature>
<dbReference type="GO" id="GO:0005737">
    <property type="term" value="C:cytoplasm"/>
    <property type="evidence" value="ECO:0007669"/>
    <property type="project" value="TreeGrafter"/>
</dbReference>
<protein>
    <recommendedName>
        <fullName evidence="8">Exportin-5</fullName>
    </recommendedName>
</protein>
<evidence type="ECO:0000256" key="2">
    <source>
        <dbReference type="SAM" id="MobiDB-lite"/>
    </source>
</evidence>
<dbReference type="InterPro" id="IPR013598">
    <property type="entry name" value="Exportin-1/Importin-b-like"/>
</dbReference>
<evidence type="ECO:0008006" key="8">
    <source>
        <dbReference type="Google" id="ProtNLM"/>
    </source>
</evidence>
<evidence type="ECO:0000259" key="5">
    <source>
        <dbReference type="Pfam" id="PF19273"/>
    </source>
</evidence>
<dbReference type="GO" id="GO:0005634">
    <property type="term" value="C:nucleus"/>
    <property type="evidence" value="ECO:0007669"/>
    <property type="project" value="TreeGrafter"/>
</dbReference>
<dbReference type="GO" id="GO:0006611">
    <property type="term" value="P:protein export from nucleus"/>
    <property type="evidence" value="ECO:0007669"/>
    <property type="project" value="InterPro"/>
</dbReference>
<dbReference type="GO" id="GO:0005049">
    <property type="term" value="F:nuclear export signal receptor activity"/>
    <property type="evidence" value="ECO:0007669"/>
    <property type="project" value="InterPro"/>
</dbReference>